<evidence type="ECO:0000259" key="1">
    <source>
        <dbReference type="PROSITE" id="PS50011"/>
    </source>
</evidence>
<dbReference type="InterPro" id="IPR011009">
    <property type="entry name" value="Kinase-like_dom_sf"/>
</dbReference>
<dbReference type="GO" id="GO:0004672">
    <property type="term" value="F:protein kinase activity"/>
    <property type="evidence" value="ECO:0007669"/>
    <property type="project" value="InterPro"/>
</dbReference>
<sequence length="249" mass="30047">MSNYKFILNEEFKNFEYFLCNIKKIFNENKETIHKARNEIKVIIYENKKVVVKSFKIPHFINKIVYTFFKKSKAQKSYEYALKINEFTPKPIGFIEFYKYGLLDESYFLSEKFDYNFTIREPLLDINFPNKNEILKSFAKFTFDLHQAGIFHFDYSPGNILIKEENNNFIFKIVDINRMKFFDLELDDRLKNFSKLWAKDDDLKIIIKEYAKFLKVDENELITRAINFSHKHKAKINLKKRLKGKKVVD</sequence>
<dbReference type="PROSITE" id="PS00109">
    <property type="entry name" value="PROTEIN_KINASE_TYR"/>
    <property type="match status" value="1"/>
</dbReference>
<dbReference type="PROSITE" id="PS50011">
    <property type="entry name" value="PROTEIN_KINASE_DOM"/>
    <property type="match status" value="1"/>
</dbReference>
<dbReference type="Proteomes" id="UP000035154">
    <property type="component" value="Unassembled WGS sequence"/>
</dbReference>
<dbReference type="AlphaFoldDB" id="A0A0G9KVV7"/>
<comment type="caution">
    <text evidence="2">The sequence shown here is derived from an EMBL/GenBank/DDBJ whole genome shotgun (WGS) entry which is preliminary data.</text>
</comment>
<dbReference type="InterPro" id="IPR008266">
    <property type="entry name" value="Tyr_kinase_AS"/>
</dbReference>
<evidence type="ECO:0000313" key="3">
    <source>
        <dbReference type="Proteomes" id="UP000035154"/>
    </source>
</evidence>
<dbReference type="Gene3D" id="1.10.510.10">
    <property type="entry name" value="Transferase(Phosphotransferase) domain 1"/>
    <property type="match status" value="1"/>
</dbReference>
<dbReference type="SUPFAM" id="SSF56112">
    <property type="entry name" value="Protein kinase-like (PK-like)"/>
    <property type="match status" value="1"/>
</dbReference>
<evidence type="ECO:0000313" key="2">
    <source>
        <dbReference type="EMBL" id="KLE10719.1"/>
    </source>
</evidence>
<feature type="domain" description="Protein kinase" evidence="1">
    <location>
        <begin position="19"/>
        <end position="249"/>
    </location>
</feature>
<dbReference type="GO" id="GO:0005524">
    <property type="term" value="F:ATP binding"/>
    <property type="evidence" value="ECO:0007669"/>
    <property type="project" value="InterPro"/>
</dbReference>
<dbReference type="RefSeq" id="WP_046998018.1">
    <property type="nucleotide sequence ID" value="NZ_JAIW01000023.1"/>
</dbReference>
<reference evidence="2 3" key="1">
    <citation type="submission" date="2014-01" db="EMBL/GenBank/DDBJ databases">
        <title>Development of a Comparative Genomic Fingerprinting Assay for High Resolution Genotyping of Arcobacter butzleri.</title>
        <authorList>
            <person name="Webb A.L."/>
            <person name="Inglis G.D."/>
            <person name="Kruczkiewicz P."/>
            <person name="Selinger L.B."/>
            <person name="Taboada E.N."/>
        </authorList>
    </citation>
    <scope>NUCLEOTIDE SEQUENCE [LARGE SCALE GENOMIC DNA]</scope>
    <source>
        <strain evidence="2 3">L355</strain>
    </source>
</reference>
<proteinExistence type="predicted"/>
<organism evidence="2 3">
    <name type="scientific">Aliarcobacter butzleri L355</name>
    <dbReference type="NCBI Taxonomy" id="1447263"/>
    <lineage>
        <taxon>Bacteria</taxon>
        <taxon>Pseudomonadati</taxon>
        <taxon>Campylobacterota</taxon>
        <taxon>Epsilonproteobacteria</taxon>
        <taxon>Campylobacterales</taxon>
        <taxon>Arcobacteraceae</taxon>
        <taxon>Aliarcobacter</taxon>
    </lineage>
</organism>
<protein>
    <recommendedName>
        <fullName evidence="1">Protein kinase domain-containing protein</fullName>
    </recommendedName>
</protein>
<name>A0A0G9KVV7_9BACT</name>
<gene>
    <name evidence="2" type="ORF">AF80_03560</name>
</gene>
<dbReference type="EMBL" id="JAIW01000023">
    <property type="protein sequence ID" value="KLE10719.1"/>
    <property type="molecule type" value="Genomic_DNA"/>
</dbReference>
<accession>A0A0G9KVV7</accession>
<dbReference type="InterPro" id="IPR000719">
    <property type="entry name" value="Prot_kinase_dom"/>
</dbReference>
<dbReference type="PATRIC" id="fig|1447263.3.peg.690"/>